<evidence type="ECO:0000313" key="2">
    <source>
        <dbReference type="EMBL" id="ELZ38004.1"/>
    </source>
</evidence>
<dbReference type="AlphaFoldDB" id="M0DV91"/>
<evidence type="ECO:0000256" key="1">
    <source>
        <dbReference type="SAM" id="Phobius"/>
    </source>
</evidence>
<dbReference type="STRING" id="1227484.C471_11136"/>
<dbReference type="EMBL" id="AOJE01000059">
    <property type="protein sequence ID" value="ELZ38004.1"/>
    <property type="molecule type" value="Genomic_DNA"/>
</dbReference>
<dbReference type="InterPro" id="IPR057182">
    <property type="entry name" value="DUF7860"/>
</dbReference>
<keyword evidence="1" id="KW-0812">Transmembrane</keyword>
<dbReference type="Proteomes" id="UP000011514">
    <property type="component" value="Unassembled WGS sequence"/>
</dbReference>
<feature type="transmembrane region" description="Helical" evidence="1">
    <location>
        <begin position="64"/>
        <end position="83"/>
    </location>
</feature>
<protein>
    <submittedName>
        <fullName evidence="2">Uncharacterized protein</fullName>
    </submittedName>
</protein>
<gene>
    <name evidence="2" type="ORF">C471_11136</name>
</gene>
<dbReference type="eggNOG" id="arCOG06370">
    <property type="taxonomic scope" value="Archaea"/>
</dbReference>
<name>M0DV91_9EURY</name>
<dbReference type="Pfam" id="PF25259">
    <property type="entry name" value="DUF7860"/>
    <property type="match status" value="1"/>
</dbReference>
<keyword evidence="1" id="KW-0472">Membrane</keyword>
<comment type="caution">
    <text evidence="2">The sequence shown here is derived from an EMBL/GenBank/DDBJ whole genome shotgun (WGS) entry which is preliminary data.</text>
</comment>
<accession>M0DV91</accession>
<dbReference type="PATRIC" id="fig|1227484.4.peg.2187"/>
<proteinExistence type="predicted"/>
<keyword evidence="3" id="KW-1185">Reference proteome</keyword>
<sequence length="85" mass="9376">MRFSERSSRMAGRYGNLDYPTITKRGVLLGLGLFLIGAVGEAYIHMTGAQVPGWEERLLLDLEFLGTAIALVTPFVFGIFLPLTE</sequence>
<organism evidence="2 3">
    <name type="scientific">Halorubrum saccharovorum DSM 1137</name>
    <dbReference type="NCBI Taxonomy" id="1227484"/>
    <lineage>
        <taxon>Archaea</taxon>
        <taxon>Methanobacteriati</taxon>
        <taxon>Methanobacteriota</taxon>
        <taxon>Stenosarchaea group</taxon>
        <taxon>Halobacteria</taxon>
        <taxon>Halobacteriales</taxon>
        <taxon>Haloferacaceae</taxon>
        <taxon>Halorubrum</taxon>
    </lineage>
</organism>
<reference evidence="2 3" key="1">
    <citation type="journal article" date="2014" name="PLoS Genet.">
        <title>Phylogenetically driven sequencing of extremely halophilic archaea reveals strategies for static and dynamic osmo-response.</title>
        <authorList>
            <person name="Becker E.A."/>
            <person name="Seitzer P.M."/>
            <person name="Tritt A."/>
            <person name="Larsen D."/>
            <person name="Krusor M."/>
            <person name="Yao A.I."/>
            <person name="Wu D."/>
            <person name="Madern D."/>
            <person name="Eisen J.A."/>
            <person name="Darling A.E."/>
            <person name="Facciotti M.T."/>
        </authorList>
    </citation>
    <scope>NUCLEOTIDE SEQUENCE [LARGE SCALE GENOMIC DNA]</scope>
    <source>
        <strain evidence="2 3">DSM 1137</strain>
    </source>
</reference>
<evidence type="ECO:0000313" key="3">
    <source>
        <dbReference type="Proteomes" id="UP000011514"/>
    </source>
</evidence>
<keyword evidence="1" id="KW-1133">Transmembrane helix</keyword>
<feature type="transmembrane region" description="Helical" evidence="1">
    <location>
        <begin position="26"/>
        <end position="44"/>
    </location>
</feature>